<dbReference type="eggNOG" id="COG4886">
    <property type="taxonomic scope" value="Bacteria"/>
</dbReference>
<dbReference type="Proteomes" id="UP000004095">
    <property type="component" value="Unassembled WGS sequence"/>
</dbReference>
<dbReference type="SMART" id="SM00369">
    <property type="entry name" value="LRR_TYP"/>
    <property type="match status" value="6"/>
</dbReference>
<accession>A1ZZ97</accession>
<dbReference type="InterPro" id="IPR055414">
    <property type="entry name" value="LRR_R13L4/SHOC2-like"/>
</dbReference>
<proteinExistence type="predicted"/>
<dbReference type="EMBL" id="AAWS01000074">
    <property type="protein sequence ID" value="EAY24298.1"/>
    <property type="molecule type" value="Genomic_DNA"/>
</dbReference>
<feature type="domain" description="Disease resistance R13L4/SHOC-2-like LRR" evidence="3">
    <location>
        <begin position="81"/>
        <end position="163"/>
    </location>
</feature>
<dbReference type="Pfam" id="PF13855">
    <property type="entry name" value="LRR_8"/>
    <property type="match status" value="1"/>
</dbReference>
<evidence type="ECO:0000259" key="3">
    <source>
        <dbReference type="Pfam" id="PF23598"/>
    </source>
</evidence>
<dbReference type="RefSeq" id="WP_002705098.1">
    <property type="nucleotide sequence ID" value="NZ_AAWS01000074.1"/>
</dbReference>
<dbReference type="InterPro" id="IPR036410">
    <property type="entry name" value="HSP_DnaJ_Cys-rich_dom_sf"/>
</dbReference>
<sequence length="374" mass="43609">MMNKKTAQRIAKVQRLNLTSLDLSGLKLTEIPREVFTLKQLKQLTLKHNQLPEIPKEIIYLPNLIYLDISHNQIKGLPFQMKDLATLKYLNLSHNYIKELPYEVQELTQLEHLDFSYNQLITIPSEVEALENLHHLDLSHNTLISLPSIVAQLPKLQHLFVYPNRIQNIPAEILQHQTLFKKKQNALKKVKDFFRENEDSLLFICEVCEGTGFMGSKTCYVCKGKGSFRNIELQHLVEELKKITQSQNRKALEQEELKKLKEELAQEVTPSKKNSGLSDNQEYMITLQNYEKAIHIISEILMQEEELQNMVVSELKEGYFTDELMKRTHEAHVDDIGVRRDLASERILHKKQDIEKLNQKLKHIYTHIQSLGQA</sequence>
<keyword evidence="2" id="KW-0677">Repeat</keyword>
<evidence type="ECO:0000256" key="2">
    <source>
        <dbReference type="ARBA" id="ARBA00022737"/>
    </source>
</evidence>
<dbReference type="AlphaFoldDB" id="A1ZZ97"/>
<dbReference type="InterPro" id="IPR003591">
    <property type="entry name" value="Leu-rich_rpt_typical-subtyp"/>
</dbReference>
<evidence type="ECO:0000256" key="1">
    <source>
        <dbReference type="ARBA" id="ARBA00022614"/>
    </source>
</evidence>
<dbReference type="OrthoDB" id="1490745at2"/>
<organism evidence="4 5">
    <name type="scientific">Microscilla marina ATCC 23134</name>
    <dbReference type="NCBI Taxonomy" id="313606"/>
    <lineage>
        <taxon>Bacteria</taxon>
        <taxon>Pseudomonadati</taxon>
        <taxon>Bacteroidota</taxon>
        <taxon>Cytophagia</taxon>
        <taxon>Cytophagales</taxon>
        <taxon>Microscillaceae</taxon>
        <taxon>Microscilla</taxon>
    </lineage>
</organism>
<evidence type="ECO:0000313" key="4">
    <source>
        <dbReference type="EMBL" id="EAY24298.1"/>
    </source>
</evidence>
<evidence type="ECO:0000313" key="5">
    <source>
        <dbReference type="Proteomes" id="UP000004095"/>
    </source>
</evidence>
<comment type="caution">
    <text evidence="4">The sequence shown here is derived from an EMBL/GenBank/DDBJ whole genome shotgun (WGS) entry which is preliminary data.</text>
</comment>
<keyword evidence="1" id="KW-0433">Leucine-rich repeat</keyword>
<protein>
    <submittedName>
        <fullName evidence="4">Leucine-rich repeat containing protein</fullName>
    </submittedName>
</protein>
<dbReference type="SUPFAM" id="SSF52058">
    <property type="entry name" value="L domain-like"/>
    <property type="match status" value="1"/>
</dbReference>
<dbReference type="GO" id="GO:0005737">
    <property type="term" value="C:cytoplasm"/>
    <property type="evidence" value="ECO:0007669"/>
    <property type="project" value="TreeGrafter"/>
</dbReference>
<keyword evidence="5" id="KW-1185">Reference proteome</keyword>
<dbReference type="InterPro" id="IPR050216">
    <property type="entry name" value="LRR_domain-containing"/>
</dbReference>
<dbReference type="PANTHER" id="PTHR48051">
    <property type="match status" value="1"/>
</dbReference>
<dbReference type="InterPro" id="IPR001611">
    <property type="entry name" value="Leu-rich_rpt"/>
</dbReference>
<dbReference type="InterPro" id="IPR032675">
    <property type="entry name" value="LRR_dom_sf"/>
</dbReference>
<dbReference type="SUPFAM" id="SSF57938">
    <property type="entry name" value="DnaJ/Hsp40 cysteine-rich domain"/>
    <property type="match status" value="1"/>
</dbReference>
<dbReference type="Gene3D" id="6.20.20.10">
    <property type="match status" value="1"/>
</dbReference>
<name>A1ZZ97_MICM2</name>
<gene>
    <name evidence="4" type="ORF">M23134_03052</name>
</gene>
<dbReference type="PRINTS" id="PR00019">
    <property type="entry name" value="LEURICHRPT"/>
</dbReference>
<dbReference type="Gene3D" id="3.80.10.10">
    <property type="entry name" value="Ribonuclease Inhibitor"/>
    <property type="match status" value="1"/>
</dbReference>
<reference evidence="4 5" key="1">
    <citation type="submission" date="2007-01" db="EMBL/GenBank/DDBJ databases">
        <authorList>
            <person name="Haygood M."/>
            <person name="Podell S."/>
            <person name="Anderson C."/>
            <person name="Hopkinson B."/>
            <person name="Roe K."/>
            <person name="Barbeau K."/>
            <person name="Gaasterland T."/>
            <person name="Ferriera S."/>
            <person name="Johnson J."/>
            <person name="Kravitz S."/>
            <person name="Beeson K."/>
            <person name="Sutton G."/>
            <person name="Rogers Y.-H."/>
            <person name="Friedman R."/>
            <person name="Frazier M."/>
            <person name="Venter J.C."/>
        </authorList>
    </citation>
    <scope>NUCLEOTIDE SEQUENCE [LARGE SCALE GENOMIC DNA]</scope>
    <source>
        <strain evidence="4 5">ATCC 23134</strain>
    </source>
</reference>
<dbReference type="SMART" id="SM00365">
    <property type="entry name" value="LRR_SD22"/>
    <property type="match status" value="3"/>
</dbReference>
<dbReference type="SMART" id="SM00364">
    <property type="entry name" value="LRR_BAC"/>
    <property type="match status" value="5"/>
</dbReference>
<dbReference type="Pfam" id="PF23598">
    <property type="entry name" value="LRR_14"/>
    <property type="match status" value="1"/>
</dbReference>
<dbReference type="PROSITE" id="PS51450">
    <property type="entry name" value="LRR"/>
    <property type="match status" value="3"/>
</dbReference>
<dbReference type="PANTHER" id="PTHR48051:SF46">
    <property type="entry name" value="LEUCINE RICH REPEAT-CONTAINING DOMAIN PROTEIN"/>
    <property type="match status" value="1"/>
</dbReference>